<dbReference type="InterPro" id="IPR036104">
    <property type="entry name" value="BFN_sf"/>
</dbReference>
<dbReference type="InterPro" id="IPR001943">
    <property type="entry name" value="UVR_dom"/>
</dbReference>
<name>A0A9D9E5G3_9BACT</name>
<evidence type="ECO:0000313" key="3">
    <source>
        <dbReference type="Proteomes" id="UP000823636"/>
    </source>
</evidence>
<dbReference type="GO" id="GO:0004518">
    <property type="term" value="F:nuclease activity"/>
    <property type="evidence" value="ECO:0007669"/>
    <property type="project" value="InterPro"/>
</dbReference>
<reference evidence="2" key="1">
    <citation type="submission" date="2020-10" db="EMBL/GenBank/DDBJ databases">
        <authorList>
            <person name="Gilroy R."/>
        </authorList>
    </citation>
    <scope>NUCLEOTIDE SEQUENCE</scope>
    <source>
        <strain evidence="2">G3-4614</strain>
    </source>
</reference>
<reference evidence="2" key="2">
    <citation type="journal article" date="2021" name="PeerJ">
        <title>Extensive microbial diversity within the chicken gut microbiome revealed by metagenomics and culture.</title>
        <authorList>
            <person name="Gilroy R."/>
            <person name="Ravi A."/>
            <person name="Getino M."/>
            <person name="Pursley I."/>
            <person name="Horton D.L."/>
            <person name="Alikhan N.F."/>
            <person name="Baker D."/>
            <person name="Gharbi K."/>
            <person name="Hall N."/>
            <person name="Watson M."/>
            <person name="Adriaenssens E.M."/>
            <person name="Foster-Nyarko E."/>
            <person name="Jarju S."/>
            <person name="Secka A."/>
            <person name="Antonio M."/>
            <person name="Oren A."/>
            <person name="Chaudhuri R.R."/>
            <person name="La Ragione R."/>
            <person name="Hildebrand F."/>
            <person name="Pallen M.J."/>
        </authorList>
    </citation>
    <scope>NUCLEOTIDE SEQUENCE</scope>
    <source>
        <strain evidence="2">G3-4614</strain>
    </source>
</reference>
<gene>
    <name evidence="2" type="ORF">IAC54_07630</name>
</gene>
<dbReference type="PROSITE" id="PS51658">
    <property type="entry name" value="BFN"/>
    <property type="match status" value="1"/>
</dbReference>
<dbReference type="PANTHER" id="PTHR15160">
    <property type="entry name" value="VON HIPPEL-LINDAU PROTEIN"/>
    <property type="match status" value="1"/>
</dbReference>
<dbReference type="Gene3D" id="3.10.690.10">
    <property type="entry name" value="Bifunctional nuclease domain"/>
    <property type="match status" value="1"/>
</dbReference>
<protein>
    <submittedName>
        <fullName evidence="2">Bifunctional nuclease family protein</fullName>
    </submittedName>
</protein>
<dbReference type="Pfam" id="PF02577">
    <property type="entry name" value="BFN_dom"/>
    <property type="match status" value="1"/>
</dbReference>
<sequence>MPEKIELKFICLLENKNEDLPGCILLGEINSDVKIPILIGEHETETLALSIKGIKRRRPSAQDLFVELLCCSGMTLKEVFIYHYDAGVYKAELVMENRNGMYRIDSRPSDAIYIQQKLNVPIYTTREVLDEAGIITDKEKKKAVSNLKPKNRLSSIDIYDLQKMLNIAIKNEDYEQAAQIHAEIKHRSEQK</sequence>
<proteinExistence type="predicted"/>
<dbReference type="EMBL" id="JADIMW010000079">
    <property type="protein sequence ID" value="MBO8438748.1"/>
    <property type="molecule type" value="Genomic_DNA"/>
</dbReference>
<dbReference type="SUPFAM" id="SSF103256">
    <property type="entry name" value="Hypothetical protein TM0160"/>
    <property type="match status" value="1"/>
</dbReference>
<comment type="caution">
    <text evidence="2">The sequence shown here is derived from an EMBL/GenBank/DDBJ whole genome shotgun (WGS) entry which is preliminary data.</text>
</comment>
<organism evidence="2 3">
    <name type="scientific">Candidatus Caccoplasma merdipullorum</name>
    <dbReference type="NCBI Taxonomy" id="2840718"/>
    <lineage>
        <taxon>Bacteria</taxon>
        <taxon>Pseudomonadati</taxon>
        <taxon>Bacteroidota</taxon>
        <taxon>Bacteroidia</taxon>
        <taxon>Bacteroidales</taxon>
        <taxon>Bacteroidaceae</taxon>
        <taxon>Bacteroidaceae incertae sedis</taxon>
        <taxon>Candidatus Caccoplasma</taxon>
    </lineage>
</organism>
<accession>A0A9D9E5G3</accession>
<evidence type="ECO:0000259" key="1">
    <source>
        <dbReference type="PROSITE" id="PS51658"/>
    </source>
</evidence>
<evidence type="ECO:0000313" key="2">
    <source>
        <dbReference type="EMBL" id="MBO8438748.1"/>
    </source>
</evidence>
<dbReference type="InterPro" id="IPR003729">
    <property type="entry name" value="Bi_nuclease_dom"/>
</dbReference>
<dbReference type="Proteomes" id="UP000823636">
    <property type="component" value="Unassembled WGS sequence"/>
</dbReference>
<dbReference type="Pfam" id="PF02151">
    <property type="entry name" value="UVR"/>
    <property type="match status" value="1"/>
</dbReference>
<dbReference type="PANTHER" id="PTHR15160:SF1">
    <property type="entry name" value="VON HIPPEL-LINDAU DISEASE TUMOR SUPPRESSOR"/>
    <property type="match status" value="1"/>
</dbReference>
<feature type="domain" description="BFN" evidence="1">
    <location>
        <begin position="4"/>
        <end position="136"/>
    </location>
</feature>
<dbReference type="AlphaFoldDB" id="A0A9D9E5G3"/>